<evidence type="ECO:0000313" key="4">
    <source>
        <dbReference type="Proteomes" id="UP000604046"/>
    </source>
</evidence>
<sequence>MTAAGGRSPAVPAVWVGLFVISQCLLPRQTLPGDFVALEPSRGPPRGLRSLRWATSEDASAAPSFEAGGRAMLTGFTERTSLNGEPVELIRWDEEQQGWVVRRQTEQSITSLVSLKNLMPYPEKEEPAKPKEREFSPVSFLATIIGALILLSTAVAVLVPLVSGLYKDMTGEYLVRLDVPSLY</sequence>
<feature type="transmembrane region" description="Helical" evidence="1">
    <location>
        <begin position="138"/>
        <end position="162"/>
    </location>
</feature>
<dbReference type="Proteomes" id="UP000604046">
    <property type="component" value="Unassembled WGS sequence"/>
</dbReference>
<proteinExistence type="predicted"/>
<keyword evidence="1" id="KW-0472">Membrane</keyword>
<comment type="caution">
    <text evidence="3">The sequence shown here is derived from an EMBL/GenBank/DDBJ whole genome shotgun (WGS) entry which is preliminary data.</text>
</comment>
<organism evidence="3 4">
    <name type="scientific">Symbiodinium natans</name>
    <dbReference type="NCBI Taxonomy" id="878477"/>
    <lineage>
        <taxon>Eukaryota</taxon>
        <taxon>Sar</taxon>
        <taxon>Alveolata</taxon>
        <taxon>Dinophyceae</taxon>
        <taxon>Suessiales</taxon>
        <taxon>Symbiodiniaceae</taxon>
        <taxon>Symbiodinium</taxon>
    </lineage>
</organism>
<dbReference type="EMBL" id="CAJNDS010002606">
    <property type="protein sequence ID" value="CAE7542481.1"/>
    <property type="molecule type" value="Genomic_DNA"/>
</dbReference>
<name>A0A812TPH0_9DINO</name>
<protein>
    <submittedName>
        <fullName evidence="3">Eef2k protein</fullName>
    </submittedName>
</protein>
<evidence type="ECO:0000256" key="1">
    <source>
        <dbReference type="SAM" id="Phobius"/>
    </source>
</evidence>
<gene>
    <name evidence="3" type="primary">Eef2k</name>
    <name evidence="3" type="ORF">SNAT2548_LOCUS30415</name>
</gene>
<evidence type="ECO:0000256" key="2">
    <source>
        <dbReference type="SAM" id="SignalP"/>
    </source>
</evidence>
<keyword evidence="1" id="KW-0812">Transmembrane</keyword>
<feature type="chain" id="PRO_5033008070" evidence="2">
    <location>
        <begin position="25"/>
        <end position="183"/>
    </location>
</feature>
<accession>A0A812TPH0</accession>
<dbReference type="OrthoDB" id="444628at2759"/>
<reference evidence="3" key="1">
    <citation type="submission" date="2021-02" db="EMBL/GenBank/DDBJ databases">
        <authorList>
            <person name="Dougan E. K."/>
            <person name="Rhodes N."/>
            <person name="Thang M."/>
            <person name="Chan C."/>
        </authorList>
    </citation>
    <scope>NUCLEOTIDE SEQUENCE</scope>
</reference>
<evidence type="ECO:0000313" key="3">
    <source>
        <dbReference type="EMBL" id="CAE7542481.1"/>
    </source>
</evidence>
<dbReference type="AlphaFoldDB" id="A0A812TPH0"/>
<keyword evidence="2" id="KW-0732">Signal</keyword>
<feature type="signal peptide" evidence="2">
    <location>
        <begin position="1"/>
        <end position="24"/>
    </location>
</feature>
<keyword evidence="4" id="KW-1185">Reference proteome</keyword>
<keyword evidence="1" id="KW-1133">Transmembrane helix</keyword>